<comment type="caution">
    <text evidence="2">The sequence shown here is derived from an EMBL/GenBank/DDBJ whole genome shotgun (WGS) entry which is preliminary data.</text>
</comment>
<evidence type="ECO:0000313" key="3">
    <source>
        <dbReference type="Proteomes" id="UP000291343"/>
    </source>
</evidence>
<dbReference type="EMBL" id="QKKF02032300">
    <property type="protein sequence ID" value="RZF34237.1"/>
    <property type="molecule type" value="Genomic_DNA"/>
</dbReference>
<dbReference type="AlphaFoldDB" id="A0A482WL12"/>
<dbReference type="Proteomes" id="UP000291343">
    <property type="component" value="Unassembled WGS sequence"/>
</dbReference>
<feature type="compositionally biased region" description="Polar residues" evidence="1">
    <location>
        <begin position="30"/>
        <end position="48"/>
    </location>
</feature>
<sequence length="189" mass="19628">MASTTHGGLLYYVVSVPRDSVSPSGLRSDASAQESAVNSPELISTDSGWDNPFRPDGDLSREADEIVQLIKGGKQLITQTHAQAHEVDGSAVTNGALQLASAATQQSSPPAAKPVNGTAAAAGDKKQSPAAAAKTGAVELQRGVTANDATQVEHVVLKKKPKCKCCVIQEGGCRSRCGLCSLLHLTKRR</sequence>
<name>A0A482WL12_LAOST</name>
<accession>A0A482WL12</accession>
<feature type="region of interest" description="Disordered" evidence="1">
    <location>
        <begin position="101"/>
        <end position="130"/>
    </location>
</feature>
<dbReference type="InParanoid" id="A0A482WL12"/>
<keyword evidence="3" id="KW-1185">Reference proteome</keyword>
<evidence type="ECO:0000256" key="1">
    <source>
        <dbReference type="SAM" id="MobiDB-lite"/>
    </source>
</evidence>
<organism evidence="2 3">
    <name type="scientific">Laodelphax striatellus</name>
    <name type="common">Small brown planthopper</name>
    <name type="synonym">Delphax striatella</name>
    <dbReference type="NCBI Taxonomy" id="195883"/>
    <lineage>
        <taxon>Eukaryota</taxon>
        <taxon>Metazoa</taxon>
        <taxon>Ecdysozoa</taxon>
        <taxon>Arthropoda</taxon>
        <taxon>Hexapoda</taxon>
        <taxon>Insecta</taxon>
        <taxon>Pterygota</taxon>
        <taxon>Neoptera</taxon>
        <taxon>Paraneoptera</taxon>
        <taxon>Hemiptera</taxon>
        <taxon>Auchenorrhyncha</taxon>
        <taxon>Fulgoroidea</taxon>
        <taxon>Delphacidae</taxon>
        <taxon>Criomorphinae</taxon>
        <taxon>Laodelphax</taxon>
    </lineage>
</organism>
<evidence type="ECO:0000313" key="2">
    <source>
        <dbReference type="EMBL" id="RZF34237.1"/>
    </source>
</evidence>
<dbReference type="SMR" id="A0A482WL12"/>
<feature type="region of interest" description="Disordered" evidence="1">
    <location>
        <begin position="20"/>
        <end position="59"/>
    </location>
</feature>
<reference evidence="2 3" key="1">
    <citation type="journal article" date="2017" name="Gigascience">
        <title>Genome sequence of the small brown planthopper, Laodelphax striatellus.</title>
        <authorList>
            <person name="Zhu J."/>
            <person name="Jiang F."/>
            <person name="Wang X."/>
            <person name="Yang P."/>
            <person name="Bao Y."/>
            <person name="Zhao W."/>
            <person name="Wang W."/>
            <person name="Lu H."/>
            <person name="Wang Q."/>
            <person name="Cui N."/>
            <person name="Li J."/>
            <person name="Chen X."/>
            <person name="Luo L."/>
            <person name="Yu J."/>
            <person name="Kang L."/>
            <person name="Cui F."/>
        </authorList>
    </citation>
    <scope>NUCLEOTIDE SEQUENCE [LARGE SCALE GENOMIC DNA]</scope>
    <source>
        <strain evidence="2">Lst14</strain>
    </source>
</reference>
<dbReference type="STRING" id="195883.A0A482WL12"/>
<protein>
    <submittedName>
        <fullName evidence="2">Uncharacterized protein</fullName>
    </submittedName>
</protein>
<gene>
    <name evidence="2" type="ORF">LSTR_LSTR012611</name>
</gene>
<feature type="compositionally biased region" description="Low complexity" evidence="1">
    <location>
        <begin position="101"/>
        <end position="110"/>
    </location>
</feature>
<dbReference type="OrthoDB" id="6618101at2759"/>
<proteinExistence type="predicted"/>